<dbReference type="Proteomes" id="UP000075882">
    <property type="component" value="Unassembled WGS sequence"/>
</dbReference>
<keyword evidence="1" id="KW-0472">Membrane</keyword>
<evidence type="ECO:0008006" key="4">
    <source>
        <dbReference type="Google" id="ProtNLM"/>
    </source>
</evidence>
<keyword evidence="2" id="KW-0732">Signal</keyword>
<keyword evidence="1" id="KW-1133">Transmembrane helix</keyword>
<organism evidence="3">
    <name type="scientific">Anopheles coluzzii</name>
    <name type="common">African malaria mosquito</name>
    <dbReference type="NCBI Taxonomy" id="1518534"/>
    <lineage>
        <taxon>Eukaryota</taxon>
        <taxon>Metazoa</taxon>
        <taxon>Ecdysozoa</taxon>
        <taxon>Arthropoda</taxon>
        <taxon>Hexapoda</taxon>
        <taxon>Insecta</taxon>
        <taxon>Pterygota</taxon>
        <taxon>Neoptera</taxon>
        <taxon>Endopterygota</taxon>
        <taxon>Diptera</taxon>
        <taxon>Nematocera</taxon>
        <taxon>Culicoidea</taxon>
        <taxon>Culicidae</taxon>
        <taxon>Anophelinae</taxon>
        <taxon>Anopheles</taxon>
    </lineage>
</organism>
<dbReference type="EnsemblMetazoa" id="ACOM040016-RA">
    <property type="protein sequence ID" value="ACOM040016-PA.1"/>
    <property type="gene ID" value="ACOM040016"/>
</dbReference>
<evidence type="ECO:0000256" key="1">
    <source>
        <dbReference type="SAM" id="Phobius"/>
    </source>
</evidence>
<protein>
    <recommendedName>
        <fullName evidence="4">Secreted protein</fullName>
    </recommendedName>
</protein>
<dbReference type="AlphaFoldDB" id="A0A8W7PZJ3"/>
<evidence type="ECO:0000256" key="2">
    <source>
        <dbReference type="SAM" id="SignalP"/>
    </source>
</evidence>
<accession>A0A8W7PZJ3</accession>
<feature type="signal peptide" evidence="2">
    <location>
        <begin position="1"/>
        <end position="24"/>
    </location>
</feature>
<evidence type="ECO:0000313" key="3">
    <source>
        <dbReference type="EnsemblMetazoa" id="ACOM040016-PA.1"/>
    </source>
</evidence>
<proteinExistence type="predicted"/>
<feature type="chain" id="PRO_5036489253" description="Secreted protein" evidence="2">
    <location>
        <begin position="25"/>
        <end position="133"/>
    </location>
</feature>
<feature type="transmembrane region" description="Helical" evidence="1">
    <location>
        <begin position="73"/>
        <end position="99"/>
    </location>
</feature>
<reference evidence="3" key="1">
    <citation type="submission" date="2022-08" db="UniProtKB">
        <authorList>
            <consortium name="EnsemblMetazoa"/>
        </authorList>
    </citation>
    <scope>IDENTIFICATION</scope>
</reference>
<keyword evidence="1" id="KW-0812">Transmembrane</keyword>
<name>A0A8W7PZJ3_ANOCL</name>
<sequence>MVMMVVMPVRVLWWACLHLRPVAGGRVAGTAAGGSQAGQIRTGRTVQPVLVPAVDAFPRQAKVFVSLRVSHRWLLLAAVVPMVLLLVRMGMVVAGVMVLSRFLHRTVPGCQIPMHVMMTSQILHPVADLLRYQ</sequence>